<keyword evidence="2" id="KW-1185">Reference proteome</keyword>
<protein>
    <submittedName>
        <fullName evidence="1">Uncharacterized protein</fullName>
    </submittedName>
</protein>
<proteinExistence type="predicted"/>
<sequence>MNKELMYYCPVDAEKTRRISSNPEAQSKNMECNCNRAPETILCTVCGGTFVGRKRIQCQRHKNTIHLMDCVYCVFCKKKLK</sequence>
<name>A0AAD9Q7B5_ACRCE</name>
<evidence type="ECO:0000313" key="2">
    <source>
        <dbReference type="Proteomes" id="UP001249851"/>
    </source>
</evidence>
<dbReference type="AlphaFoldDB" id="A0AAD9Q7B5"/>
<evidence type="ECO:0000313" key="1">
    <source>
        <dbReference type="EMBL" id="KAK2556046.1"/>
    </source>
</evidence>
<gene>
    <name evidence="1" type="ORF">P5673_022052</name>
</gene>
<comment type="caution">
    <text evidence="1">The sequence shown here is derived from an EMBL/GenBank/DDBJ whole genome shotgun (WGS) entry which is preliminary data.</text>
</comment>
<organism evidence="1 2">
    <name type="scientific">Acropora cervicornis</name>
    <name type="common">Staghorn coral</name>
    <dbReference type="NCBI Taxonomy" id="6130"/>
    <lineage>
        <taxon>Eukaryota</taxon>
        <taxon>Metazoa</taxon>
        <taxon>Cnidaria</taxon>
        <taxon>Anthozoa</taxon>
        <taxon>Hexacorallia</taxon>
        <taxon>Scleractinia</taxon>
        <taxon>Astrocoeniina</taxon>
        <taxon>Acroporidae</taxon>
        <taxon>Acropora</taxon>
    </lineage>
</organism>
<reference evidence="1" key="2">
    <citation type="journal article" date="2023" name="Science">
        <title>Genomic signatures of disease resistance in endangered staghorn corals.</title>
        <authorList>
            <person name="Vollmer S.V."/>
            <person name="Selwyn J.D."/>
            <person name="Despard B.A."/>
            <person name="Roesel C.L."/>
        </authorList>
    </citation>
    <scope>NUCLEOTIDE SEQUENCE</scope>
    <source>
        <strain evidence="1">K2</strain>
    </source>
</reference>
<dbReference type="Proteomes" id="UP001249851">
    <property type="component" value="Unassembled WGS sequence"/>
</dbReference>
<accession>A0AAD9Q7B5</accession>
<reference evidence="1" key="1">
    <citation type="journal article" date="2023" name="G3 (Bethesda)">
        <title>Whole genome assembly and annotation of the endangered Caribbean coral Acropora cervicornis.</title>
        <authorList>
            <person name="Selwyn J.D."/>
            <person name="Vollmer S.V."/>
        </authorList>
    </citation>
    <scope>NUCLEOTIDE SEQUENCE</scope>
    <source>
        <strain evidence="1">K2</strain>
    </source>
</reference>
<dbReference type="EMBL" id="JARQWQ010000058">
    <property type="protein sequence ID" value="KAK2556046.1"/>
    <property type="molecule type" value="Genomic_DNA"/>
</dbReference>